<dbReference type="GO" id="GO:0005737">
    <property type="term" value="C:cytoplasm"/>
    <property type="evidence" value="ECO:0007669"/>
    <property type="project" value="InterPro"/>
</dbReference>
<dbReference type="GO" id="GO:0016740">
    <property type="term" value="F:transferase activity"/>
    <property type="evidence" value="ECO:0007669"/>
    <property type="project" value="UniProtKB-KW"/>
</dbReference>
<dbReference type="CDD" id="cd00553">
    <property type="entry name" value="NAD_synthase"/>
    <property type="match status" value="1"/>
</dbReference>
<dbReference type="NCBIfam" id="NF010588">
    <property type="entry name" value="PRK13981.1"/>
    <property type="match status" value="1"/>
</dbReference>
<keyword evidence="9" id="KW-0315">Glutamine amidotransferase</keyword>
<comment type="similarity">
    <text evidence="2">In the C-terminal section; belongs to the NAD synthetase family.</text>
</comment>
<dbReference type="InterPro" id="IPR022310">
    <property type="entry name" value="NAD/GMP_synthase"/>
</dbReference>
<comment type="pathway">
    <text evidence="1">Cofactor biosynthesis; NAD(+) biosynthesis; NAD(+) from deamido-NAD(+) (L-Gln route): step 1/1.</text>
</comment>
<dbReference type="InterPro" id="IPR003010">
    <property type="entry name" value="C-N_Hydrolase"/>
</dbReference>
<dbReference type="PROSITE" id="PS50263">
    <property type="entry name" value="CN_HYDROLASE"/>
    <property type="match status" value="1"/>
</dbReference>
<evidence type="ECO:0000256" key="2">
    <source>
        <dbReference type="ARBA" id="ARBA00007145"/>
    </source>
</evidence>
<protein>
    <recommendedName>
        <fullName evidence="3">NAD(+) synthase (glutamine-hydrolyzing)</fullName>
        <ecNumber evidence="3">6.3.5.1</ecNumber>
    </recommendedName>
</protein>
<evidence type="ECO:0000256" key="5">
    <source>
        <dbReference type="ARBA" id="ARBA00022741"/>
    </source>
</evidence>
<keyword evidence="7" id="KW-0520">NAD</keyword>
<keyword evidence="9" id="KW-0808">Transferase</keyword>
<dbReference type="CDD" id="cd07570">
    <property type="entry name" value="GAT_Gln-NAD-synth"/>
    <property type="match status" value="1"/>
</dbReference>
<evidence type="ECO:0000256" key="3">
    <source>
        <dbReference type="ARBA" id="ARBA00012743"/>
    </source>
</evidence>
<dbReference type="EC" id="6.3.5.1" evidence="3"/>
<name>A0A3B0UC83_9ZZZZ</name>
<keyword evidence="6" id="KW-0067">ATP-binding</keyword>
<evidence type="ECO:0000256" key="4">
    <source>
        <dbReference type="ARBA" id="ARBA00022598"/>
    </source>
</evidence>
<gene>
    <name evidence="9" type="ORF">MNBD_BACTEROID05-573</name>
</gene>
<evidence type="ECO:0000313" key="9">
    <source>
        <dbReference type="EMBL" id="VAW18284.1"/>
    </source>
</evidence>
<evidence type="ECO:0000256" key="1">
    <source>
        <dbReference type="ARBA" id="ARBA00005188"/>
    </source>
</evidence>
<dbReference type="PANTHER" id="PTHR23090:SF9">
    <property type="entry name" value="GLUTAMINE-DEPENDENT NAD(+) SYNTHETASE"/>
    <property type="match status" value="1"/>
</dbReference>
<dbReference type="GO" id="GO:0005524">
    <property type="term" value="F:ATP binding"/>
    <property type="evidence" value="ECO:0007669"/>
    <property type="project" value="UniProtKB-KW"/>
</dbReference>
<dbReference type="FunFam" id="3.40.50.620:FF:000106">
    <property type="entry name" value="Glutamine-dependent NAD(+) synthetase"/>
    <property type="match status" value="1"/>
</dbReference>
<dbReference type="Pfam" id="PF02540">
    <property type="entry name" value="NAD_synthase"/>
    <property type="match status" value="1"/>
</dbReference>
<dbReference type="GO" id="GO:0009435">
    <property type="term" value="P:NAD+ biosynthetic process"/>
    <property type="evidence" value="ECO:0007669"/>
    <property type="project" value="UniProtKB-UniPathway"/>
</dbReference>
<dbReference type="PANTHER" id="PTHR23090">
    <property type="entry name" value="NH 3 /GLUTAMINE-DEPENDENT NAD + SYNTHETASE"/>
    <property type="match status" value="1"/>
</dbReference>
<dbReference type="InterPro" id="IPR036526">
    <property type="entry name" value="C-N_Hydrolase_sf"/>
</dbReference>
<dbReference type="InterPro" id="IPR014445">
    <property type="entry name" value="Gln-dep_NAD_synthase"/>
</dbReference>
<dbReference type="InterPro" id="IPR003694">
    <property type="entry name" value="NAD_synthase"/>
</dbReference>
<dbReference type="SUPFAM" id="SSF52402">
    <property type="entry name" value="Adenine nucleotide alpha hydrolases-like"/>
    <property type="match status" value="1"/>
</dbReference>
<keyword evidence="5" id="KW-0547">Nucleotide-binding</keyword>
<sequence length="544" mass="61173">MLRIALAQINPTVGDLNGNYKIIIQRIKEARKKEADCVVFPEMAICGYPPEDLLYKDHFVKDNLKILKKIVSTCKDMLVIVGFVDQDKSGHLYNAAALINNGVLAGVYHKEELPNYGVFDEKRYFSRGVKNKTFKLNKIPLSISICEDIWINQGSVKKQSFEKIPLFVNISCSPFDIGKAKLRERLLKERAKKAKGYICYVNLVGGQDELVFDGGSLIVDPKGSIVAQAKSFEEDLLVVDLLIKGFSSRKTRTPLFPLKEKKEIQIERIYKALVLGTRDYVQKNGFKKVLIGISGGIDSALVTAVAVDSIGKDNVVGVTMPSDFTSKGTYQDSKKLSENFGIKLYDYTIKDVFNSYQKLLSKGFKGLDEDVTEENLQARIRGNILMALSNKFGWLVLTTGNKSEFAVGYCTLYGDMSGGFAVIKDVPKTKVYELAKFRNRRADSPIVNSIIDRAPSAELRKNQKDQDSLPAYDLLDGLLSDYVQEHKSVKKMAQRDGLATAKRIVNLVDYSEYKRRQAPIGIKITPRAFGRDWRLPITNKYKEF</sequence>
<organism evidence="9">
    <name type="scientific">hydrothermal vent metagenome</name>
    <dbReference type="NCBI Taxonomy" id="652676"/>
    <lineage>
        <taxon>unclassified sequences</taxon>
        <taxon>metagenomes</taxon>
        <taxon>ecological metagenomes</taxon>
    </lineage>
</organism>
<reference evidence="9" key="1">
    <citation type="submission" date="2018-06" db="EMBL/GenBank/DDBJ databases">
        <authorList>
            <person name="Zhirakovskaya E."/>
        </authorList>
    </citation>
    <scope>NUCLEOTIDE SEQUENCE</scope>
</reference>
<dbReference type="GO" id="GO:0004359">
    <property type="term" value="F:glutaminase activity"/>
    <property type="evidence" value="ECO:0007669"/>
    <property type="project" value="InterPro"/>
</dbReference>
<dbReference type="PIRSF" id="PIRSF006630">
    <property type="entry name" value="NADS_GAT"/>
    <property type="match status" value="1"/>
</dbReference>
<dbReference type="HAMAP" id="MF_02090">
    <property type="entry name" value="NadE_glutamine_dep"/>
    <property type="match status" value="1"/>
</dbReference>
<evidence type="ECO:0000259" key="8">
    <source>
        <dbReference type="PROSITE" id="PS50263"/>
    </source>
</evidence>
<feature type="domain" description="CN hydrolase" evidence="8">
    <location>
        <begin position="2"/>
        <end position="243"/>
    </location>
</feature>
<keyword evidence="4 9" id="KW-0436">Ligase</keyword>
<proteinExistence type="inferred from homology"/>
<dbReference type="NCBIfam" id="TIGR00552">
    <property type="entry name" value="nadE"/>
    <property type="match status" value="1"/>
</dbReference>
<dbReference type="InterPro" id="IPR014729">
    <property type="entry name" value="Rossmann-like_a/b/a_fold"/>
</dbReference>
<dbReference type="SUPFAM" id="SSF56317">
    <property type="entry name" value="Carbon-nitrogen hydrolase"/>
    <property type="match status" value="1"/>
</dbReference>
<dbReference type="AlphaFoldDB" id="A0A3B0UC83"/>
<dbReference type="GO" id="GO:0003952">
    <property type="term" value="F:NAD+ synthase (glutamine-hydrolyzing) activity"/>
    <property type="evidence" value="ECO:0007669"/>
    <property type="project" value="UniProtKB-EC"/>
</dbReference>
<dbReference type="UniPathway" id="UPA00253">
    <property type="reaction ID" value="UER00334"/>
</dbReference>
<dbReference type="Gene3D" id="3.60.110.10">
    <property type="entry name" value="Carbon-nitrogen hydrolase"/>
    <property type="match status" value="1"/>
</dbReference>
<dbReference type="EMBL" id="UOEN01000410">
    <property type="protein sequence ID" value="VAW18284.1"/>
    <property type="molecule type" value="Genomic_DNA"/>
</dbReference>
<evidence type="ECO:0000256" key="6">
    <source>
        <dbReference type="ARBA" id="ARBA00022840"/>
    </source>
</evidence>
<dbReference type="Pfam" id="PF00795">
    <property type="entry name" value="CN_hydrolase"/>
    <property type="match status" value="1"/>
</dbReference>
<accession>A0A3B0UC83</accession>
<dbReference type="Gene3D" id="3.40.50.620">
    <property type="entry name" value="HUPs"/>
    <property type="match status" value="1"/>
</dbReference>
<evidence type="ECO:0000256" key="7">
    <source>
        <dbReference type="ARBA" id="ARBA00023027"/>
    </source>
</evidence>